<evidence type="ECO:0000313" key="1">
    <source>
        <dbReference type="EMBL" id="KAL3406425.1"/>
    </source>
</evidence>
<organism evidence="1 2">
    <name type="scientific">Trichogramma kaykai</name>
    <dbReference type="NCBI Taxonomy" id="54128"/>
    <lineage>
        <taxon>Eukaryota</taxon>
        <taxon>Metazoa</taxon>
        <taxon>Ecdysozoa</taxon>
        <taxon>Arthropoda</taxon>
        <taxon>Hexapoda</taxon>
        <taxon>Insecta</taxon>
        <taxon>Pterygota</taxon>
        <taxon>Neoptera</taxon>
        <taxon>Endopterygota</taxon>
        <taxon>Hymenoptera</taxon>
        <taxon>Apocrita</taxon>
        <taxon>Proctotrupomorpha</taxon>
        <taxon>Chalcidoidea</taxon>
        <taxon>Trichogrammatidae</taxon>
        <taxon>Trichogramma</taxon>
    </lineage>
</organism>
<keyword evidence="2" id="KW-1185">Reference proteome</keyword>
<comment type="caution">
    <text evidence="1">The sequence shown here is derived from an EMBL/GenBank/DDBJ whole genome shotgun (WGS) entry which is preliminary data.</text>
</comment>
<dbReference type="EMBL" id="JBJJXI010000019">
    <property type="protein sequence ID" value="KAL3406425.1"/>
    <property type="molecule type" value="Genomic_DNA"/>
</dbReference>
<evidence type="ECO:0000313" key="2">
    <source>
        <dbReference type="Proteomes" id="UP001627154"/>
    </source>
</evidence>
<dbReference type="AlphaFoldDB" id="A0ABD2XM77"/>
<name>A0ABD2XM77_9HYME</name>
<proteinExistence type="predicted"/>
<sequence>MHAVQHSREAGNFELSRTIPASQSKVYTYNTGYVSGGTHTADRLISRGGNKTRVEYTGGIRRIHQPRRIHGRYTHAYTHTNTDMHTSKSEQGKEGERVRRARVTAHMATGARARFACRNCSSFAGKSKNFVQRFLNRTRPVE</sequence>
<accession>A0ABD2XM77</accession>
<protein>
    <submittedName>
        <fullName evidence="1">Uncharacterized protein</fullName>
    </submittedName>
</protein>
<dbReference type="Proteomes" id="UP001627154">
    <property type="component" value="Unassembled WGS sequence"/>
</dbReference>
<gene>
    <name evidence="1" type="ORF">TKK_001751</name>
</gene>
<reference evidence="1 2" key="1">
    <citation type="journal article" date="2024" name="bioRxiv">
        <title>A reference genome for Trichogramma kaykai: A tiny desert-dwelling parasitoid wasp with competing sex-ratio distorters.</title>
        <authorList>
            <person name="Culotta J."/>
            <person name="Lindsey A.R."/>
        </authorList>
    </citation>
    <scope>NUCLEOTIDE SEQUENCE [LARGE SCALE GENOMIC DNA]</scope>
    <source>
        <strain evidence="1 2">KSX58</strain>
    </source>
</reference>